<name>S3CTH7_GLAL2</name>
<protein>
    <submittedName>
        <fullName evidence="1">Uncharacterized protein</fullName>
    </submittedName>
</protein>
<dbReference type="Proteomes" id="UP000016922">
    <property type="component" value="Unassembled WGS sequence"/>
</dbReference>
<sequence length="67" mass="7572">MFEDLLAKTSLVRDNVMDNVIDNAKGLFCNGENKRIKGEVSELKKELMELVAGMDQFLHPNDPASKY</sequence>
<reference evidence="1 2" key="1">
    <citation type="journal article" date="2013" name="BMC Genomics">
        <title>Genomics-driven discovery of the pneumocandin biosynthetic gene cluster in the fungus Glarea lozoyensis.</title>
        <authorList>
            <person name="Chen L."/>
            <person name="Yue Q."/>
            <person name="Zhang X."/>
            <person name="Xiang M."/>
            <person name="Wang C."/>
            <person name="Li S."/>
            <person name="Che Y."/>
            <person name="Ortiz-Lopez F.J."/>
            <person name="Bills G.F."/>
            <person name="Liu X."/>
            <person name="An Z."/>
        </authorList>
    </citation>
    <scope>NUCLEOTIDE SEQUENCE [LARGE SCALE GENOMIC DNA]</scope>
    <source>
        <strain evidence="2">ATCC 20868 / MF5171</strain>
    </source>
</reference>
<proteinExistence type="predicted"/>
<evidence type="ECO:0000313" key="2">
    <source>
        <dbReference type="Proteomes" id="UP000016922"/>
    </source>
</evidence>
<organism evidence="1 2">
    <name type="scientific">Glarea lozoyensis (strain ATCC 20868 / MF5171)</name>
    <dbReference type="NCBI Taxonomy" id="1116229"/>
    <lineage>
        <taxon>Eukaryota</taxon>
        <taxon>Fungi</taxon>
        <taxon>Dikarya</taxon>
        <taxon>Ascomycota</taxon>
        <taxon>Pezizomycotina</taxon>
        <taxon>Leotiomycetes</taxon>
        <taxon>Helotiales</taxon>
        <taxon>Helotiaceae</taxon>
        <taxon>Glarea</taxon>
    </lineage>
</organism>
<dbReference type="KEGG" id="glz:GLAREA_09444"/>
<dbReference type="AlphaFoldDB" id="S3CTH7"/>
<evidence type="ECO:0000313" key="1">
    <source>
        <dbReference type="EMBL" id="EPE28324.1"/>
    </source>
</evidence>
<dbReference type="GeneID" id="19468492"/>
<keyword evidence="2" id="KW-1185">Reference proteome</keyword>
<dbReference type="EMBL" id="KE145368">
    <property type="protein sequence ID" value="EPE28324.1"/>
    <property type="molecule type" value="Genomic_DNA"/>
</dbReference>
<accession>S3CTH7</accession>
<dbReference type="RefSeq" id="XP_008084232.1">
    <property type="nucleotide sequence ID" value="XM_008086041.1"/>
</dbReference>
<gene>
    <name evidence="1" type="ORF">GLAREA_09444</name>
</gene>
<dbReference type="HOGENOM" id="CLU_2812581_0_0_1"/>